<organism evidence="1 2">
    <name type="scientific">Candidatus Syntrophosphaera thermopropionivorans</name>
    <dbReference type="NCBI Taxonomy" id="2593015"/>
    <lineage>
        <taxon>Bacteria</taxon>
        <taxon>Pseudomonadati</taxon>
        <taxon>Candidatus Cloacimonadota</taxon>
        <taxon>Candidatus Cloacimonadia</taxon>
        <taxon>Candidatus Cloacimonadales</taxon>
        <taxon>Candidatus Cloacimonadaceae</taxon>
        <taxon>Candidatus Syntrophosphaera</taxon>
    </lineage>
</organism>
<proteinExistence type="predicted"/>
<comment type="caution">
    <text evidence="1">The sequence shown here is derived from an EMBL/GenBank/DDBJ whole genome shotgun (WGS) entry which is preliminary data.</text>
</comment>
<sequence>MNRITSTEALEISMEIGRILLQNGSTANRVELMMCKVCSIFGYPETEAYVTPTGIFLTVSDGKEIFTTSIKRIENRQTDLGKITKISHLVYDMERQYCKEGVCYWNADKFREELKHIENEKTWPDWFKILCGGLTSGCFCLLFGGSWLEFAVAYAVGVLVSLSLKLLGNLKLNNFLLHILGAALIVVFAKVLDIWVPYIKLDNIIIGGIMLLVPGLSFVNAIRDTMSGDLVSGTARGVEAIFLAIAIAAGSGIMLKLFELWGM</sequence>
<accession>A0AC61QKV7</accession>
<evidence type="ECO:0000313" key="2">
    <source>
        <dbReference type="Proteomes" id="UP000294588"/>
    </source>
</evidence>
<keyword evidence="2" id="KW-1185">Reference proteome</keyword>
<dbReference type="EMBL" id="SMOG01000001">
    <property type="protein sequence ID" value="TDF74580.1"/>
    <property type="molecule type" value="Genomic_DNA"/>
</dbReference>
<name>A0AC61QKV7_9BACT</name>
<gene>
    <name evidence="1" type="ORF">E0946_00410</name>
</gene>
<evidence type="ECO:0000313" key="1">
    <source>
        <dbReference type="EMBL" id="TDF74580.1"/>
    </source>
</evidence>
<reference evidence="1" key="1">
    <citation type="submission" date="2019-03" db="EMBL/GenBank/DDBJ databases">
        <title>Candidatus Syntrophosphaera thermopropionivorans: a novel player in syntrophic propionate oxidation during anaerobic digestion.</title>
        <authorList>
            <person name="Dyksma S."/>
        </authorList>
    </citation>
    <scope>NUCLEOTIDE SEQUENCE</scope>
    <source>
        <strain evidence="1">W5</strain>
    </source>
</reference>
<protein>
    <submittedName>
        <fullName evidence="1">Threonine/serine exporter</fullName>
    </submittedName>
</protein>
<dbReference type="Proteomes" id="UP000294588">
    <property type="component" value="Unassembled WGS sequence"/>
</dbReference>